<dbReference type="InterPro" id="IPR025646">
    <property type="entry name" value="DUF4350"/>
</dbReference>
<dbReference type="Proteomes" id="UP000053199">
    <property type="component" value="Unassembled WGS sequence"/>
</dbReference>
<feature type="transmembrane region" description="Helical" evidence="2">
    <location>
        <begin position="40"/>
        <end position="58"/>
    </location>
</feature>
<evidence type="ECO:0000313" key="5">
    <source>
        <dbReference type="Proteomes" id="UP000053199"/>
    </source>
</evidence>
<organism evidence="4 5">
    <name type="scientific">Pseudarthrobacter enclensis</name>
    <dbReference type="NCBI Taxonomy" id="993070"/>
    <lineage>
        <taxon>Bacteria</taxon>
        <taxon>Bacillati</taxon>
        <taxon>Actinomycetota</taxon>
        <taxon>Actinomycetes</taxon>
        <taxon>Micrococcales</taxon>
        <taxon>Micrococcaceae</taxon>
        <taxon>Pseudarthrobacter</taxon>
    </lineage>
</organism>
<evidence type="ECO:0000259" key="3">
    <source>
        <dbReference type="Pfam" id="PF14258"/>
    </source>
</evidence>
<evidence type="ECO:0000256" key="1">
    <source>
        <dbReference type="SAM" id="MobiDB-lite"/>
    </source>
</evidence>
<proteinExistence type="predicted"/>
<evidence type="ECO:0000256" key="2">
    <source>
        <dbReference type="SAM" id="Phobius"/>
    </source>
</evidence>
<sequence>MTGPADQAGTAEEAGTAREGAPGGKAGRLRSRMRRHRGRAALAAVVAVALGLVVWGQLAPKGDNVPLSVSNAGPGGARAVAQILGRHGVEVHDARTHGEAMDALTAGEAPTLLLYDRNGILDADRIKSLTAASTRTVVVSPRFDTLRALDSGVRQAGVVPDGSPALEPGCALPDAQAAGQVNGGSGFVYDGGTTCYRPPGSPAGLLSVSADGRLVVLGSTAVLDNGHLDSMGHAALALRLLGSSADLVWYLPSLGEVAVDGTPRTLGELTPDWARFVGPWLVIVALAAMAWRGRRQGPLVFEPLPVVVQAVETAEGRARLYHDARADEQARDNLRAGTLSRLAASLRLGPGATAEQVTAAAARSLGRPAAEVRELFGEHPRNEARLVAWARELQTLEKEVKSR</sequence>
<feature type="region of interest" description="Disordered" evidence="1">
    <location>
        <begin position="1"/>
        <end position="33"/>
    </location>
</feature>
<dbReference type="Pfam" id="PF14258">
    <property type="entry name" value="DUF4350"/>
    <property type="match status" value="1"/>
</dbReference>
<protein>
    <recommendedName>
        <fullName evidence="3">DUF4350 domain-containing protein</fullName>
    </recommendedName>
</protein>
<gene>
    <name evidence="4" type="ORF">AS031_03445</name>
</gene>
<evidence type="ECO:0000313" key="4">
    <source>
        <dbReference type="EMBL" id="KSU79373.1"/>
    </source>
</evidence>
<dbReference type="STRING" id="993070.AS031_03445"/>
<keyword evidence="2" id="KW-0812">Transmembrane</keyword>
<reference evidence="4 5" key="1">
    <citation type="journal article" date="2014" name="Arch. Microbiol.">
        <title>Arthrobacter enclensis sp. nov., isolated from sediment sample.</title>
        <authorList>
            <person name="Dastager S.G."/>
            <person name="Liu Q."/>
            <person name="Tang S.K."/>
            <person name="Krishnamurthi S."/>
            <person name="Lee J.C."/>
            <person name="Li W.J."/>
        </authorList>
    </citation>
    <scope>NUCLEOTIDE SEQUENCE [LARGE SCALE GENOMIC DNA]</scope>
    <source>
        <strain evidence="4 5">NIO-1008</strain>
    </source>
</reference>
<dbReference type="AlphaFoldDB" id="A0A0V8IXC6"/>
<keyword evidence="5" id="KW-1185">Reference proteome</keyword>
<name>A0A0V8IXC6_9MICC</name>
<comment type="caution">
    <text evidence="4">The sequence shown here is derived from an EMBL/GenBank/DDBJ whole genome shotgun (WGS) entry which is preliminary data.</text>
</comment>
<dbReference type="EMBL" id="LNQM01000001">
    <property type="protein sequence ID" value="KSU79373.1"/>
    <property type="molecule type" value="Genomic_DNA"/>
</dbReference>
<keyword evidence="2" id="KW-1133">Transmembrane helix</keyword>
<keyword evidence="2" id="KW-0472">Membrane</keyword>
<feature type="compositionally biased region" description="Low complexity" evidence="1">
    <location>
        <begin position="8"/>
        <end position="20"/>
    </location>
</feature>
<feature type="domain" description="DUF4350" evidence="3">
    <location>
        <begin position="70"/>
        <end position="241"/>
    </location>
</feature>
<accession>A0A0V8IXC6</accession>